<feature type="signal peptide" evidence="1">
    <location>
        <begin position="1"/>
        <end position="29"/>
    </location>
</feature>
<sequence length="381" mass="39604">MKVKTIGNAVVVGFTAVLAVAMAATPAVADPPSPTDYRILTGVGSDTTQDAVNGLGAAVEGAGVIASWDARGTSTIKTKATGCTFTRPNGSGAGRQALRASEGENLGGTHGGAGFYLGANVVGCADFARSSSYGGGTTPSSTGTLTYIPFGVDAMTLAKNVNGDLPNNVSFAQVQRVYKCFTNNIAGNPVTPRMIQADSGTWQFWLQRMQMTEAEIALGDYACLATGSPVTPVHPRVQEHDGTILNGNLTQVVPFSAAQFIAQSRAATIAGATGVTVTDRRGDAYLTGLSSAEQPFNRTTLVVNTNYTLRRDVYNVVPTADLSNAEIDDTFTGADSDVCTATVTDGGTTYNVIELFGFGRRTTQVSPLDAACGYTDLRFNT</sequence>
<dbReference type="SUPFAM" id="SSF53850">
    <property type="entry name" value="Periplasmic binding protein-like II"/>
    <property type="match status" value="1"/>
</dbReference>
<name>A0A6V8KXF2_9ACTN</name>
<dbReference type="AlphaFoldDB" id="A0A6V8KXF2"/>
<evidence type="ECO:0000313" key="3">
    <source>
        <dbReference type="Proteomes" id="UP000482960"/>
    </source>
</evidence>
<proteinExistence type="predicted"/>
<protein>
    <recommendedName>
        <fullName evidence="4">PBP domain-containing protein</fullName>
    </recommendedName>
</protein>
<evidence type="ECO:0000313" key="2">
    <source>
        <dbReference type="EMBL" id="GFJ86516.1"/>
    </source>
</evidence>
<evidence type="ECO:0008006" key="4">
    <source>
        <dbReference type="Google" id="ProtNLM"/>
    </source>
</evidence>
<dbReference type="RefSeq" id="WP_173073029.1">
    <property type="nucleotide sequence ID" value="NZ_BAABJB010000008.1"/>
</dbReference>
<comment type="caution">
    <text evidence="2">The sequence shown here is derived from an EMBL/GenBank/DDBJ whole genome shotgun (WGS) entry which is preliminary data.</text>
</comment>
<reference evidence="2 3" key="2">
    <citation type="submission" date="2020-03" db="EMBL/GenBank/DDBJ databases">
        <authorList>
            <person name="Ichikawa N."/>
            <person name="Kimura A."/>
            <person name="Kitahashi Y."/>
            <person name="Uohara A."/>
        </authorList>
    </citation>
    <scope>NUCLEOTIDE SEQUENCE [LARGE SCALE GENOMIC DNA]</scope>
    <source>
        <strain evidence="2 3">NBRC 108638</strain>
    </source>
</reference>
<keyword evidence="1" id="KW-0732">Signal</keyword>
<organism evidence="2 3">
    <name type="scientific">Phytohabitans rumicis</name>
    <dbReference type="NCBI Taxonomy" id="1076125"/>
    <lineage>
        <taxon>Bacteria</taxon>
        <taxon>Bacillati</taxon>
        <taxon>Actinomycetota</taxon>
        <taxon>Actinomycetes</taxon>
        <taxon>Micromonosporales</taxon>
        <taxon>Micromonosporaceae</taxon>
    </lineage>
</organism>
<accession>A0A6V8KXF2</accession>
<dbReference type="Proteomes" id="UP000482960">
    <property type="component" value="Unassembled WGS sequence"/>
</dbReference>
<reference evidence="2 3" key="1">
    <citation type="submission" date="2020-03" db="EMBL/GenBank/DDBJ databases">
        <title>Whole genome shotgun sequence of Phytohabitans rumicis NBRC 108638.</title>
        <authorList>
            <person name="Komaki H."/>
            <person name="Tamura T."/>
        </authorList>
    </citation>
    <scope>NUCLEOTIDE SEQUENCE [LARGE SCALE GENOMIC DNA]</scope>
    <source>
        <strain evidence="2 3">NBRC 108638</strain>
    </source>
</reference>
<dbReference type="EMBL" id="BLPG01000001">
    <property type="protein sequence ID" value="GFJ86516.1"/>
    <property type="molecule type" value="Genomic_DNA"/>
</dbReference>
<keyword evidence="3" id="KW-1185">Reference proteome</keyword>
<evidence type="ECO:0000256" key="1">
    <source>
        <dbReference type="SAM" id="SignalP"/>
    </source>
</evidence>
<feature type="chain" id="PRO_5028836846" description="PBP domain-containing protein" evidence="1">
    <location>
        <begin position="30"/>
        <end position="381"/>
    </location>
</feature>
<gene>
    <name evidence="2" type="ORF">Prum_001580</name>
</gene>